<dbReference type="GO" id="GO:0043138">
    <property type="term" value="F:3'-5' DNA helicase activity"/>
    <property type="evidence" value="ECO:0007669"/>
    <property type="project" value="TreeGrafter"/>
</dbReference>
<dbReference type="AlphaFoldDB" id="A0A0C1TNU0"/>
<dbReference type="InterPro" id="IPR000212">
    <property type="entry name" value="DNA_helicase_UvrD/REP"/>
</dbReference>
<proteinExistence type="predicted"/>
<dbReference type="Pfam" id="PF13538">
    <property type="entry name" value="UvrD_C_2"/>
    <property type="match status" value="1"/>
</dbReference>
<dbReference type="PANTHER" id="PTHR11070">
    <property type="entry name" value="UVRD / RECB / PCRA DNA HELICASE FAMILY MEMBER"/>
    <property type="match status" value="1"/>
</dbReference>
<dbReference type="GO" id="GO:0005524">
    <property type="term" value="F:ATP binding"/>
    <property type="evidence" value="ECO:0007669"/>
    <property type="project" value="InterPro"/>
</dbReference>
<gene>
    <name evidence="4" type="ORF">SE37_07455</name>
</gene>
<organism evidence="4 5">
    <name type="scientific">Geobacter soli</name>
    <dbReference type="NCBI Taxonomy" id="1510391"/>
    <lineage>
        <taxon>Bacteria</taxon>
        <taxon>Pseudomonadati</taxon>
        <taxon>Thermodesulfobacteriota</taxon>
        <taxon>Desulfuromonadia</taxon>
        <taxon>Geobacterales</taxon>
        <taxon>Geobacteraceae</taxon>
        <taxon>Geobacter</taxon>
    </lineage>
</organism>
<comment type="caution">
    <text evidence="4">The sequence shown here is derived from an EMBL/GenBank/DDBJ whole genome shotgun (WGS) entry which is preliminary data.</text>
</comment>
<dbReference type="PANTHER" id="PTHR11070:SF2">
    <property type="entry name" value="ATP-DEPENDENT DNA HELICASE SRS2"/>
    <property type="match status" value="1"/>
</dbReference>
<evidence type="ECO:0000313" key="5">
    <source>
        <dbReference type="Proteomes" id="UP000031433"/>
    </source>
</evidence>
<evidence type="ECO:0000259" key="3">
    <source>
        <dbReference type="Pfam" id="PF13538"/>
    </source>
</evidence>
<feature type="compositionally biased region" description="Acidic residues" evidence="2">
    <location>
        <begin position="470"/>
        <end position="485"/>
    </location>
</feature>
<dbReference type="GO" id="GO:0003677">
    <property type="term" value="F:DNA binding"/>
    <property type="evidence" value="ECO:0007669"/>
    <property type="project" value="InterPro"/>
</dbReference>
<dbReference type="GO" id="GO:0000725">
    <property type="term" value="P:recombinational repair"/>
    <property type="evidence" value="ECO:0007669"/>
    <property type="project" value="TreeGrafter"/>
</dbReference>
<protein>
    <recommendedName>
        <fullName evidence="1">DNA 3'-5' helicase II</fullName>
    </recommendedName>
</protein>
<dbReference type="EMBL" id="JXBL01000001">
    <property type="protein sequence ID" value="KIE42479.1"/>
    <property type="molecule type" value="Genomic_DNA"/>
</dbReference>
<keyword evidence="4" id="KW-0347">Helicase</keyword>
<accession>A0A0C1TNU0</accession>
<dbReference type="Proteomes" id="UP000031433">
    <property type="component" value="Unassembled WGS sequence"/>
</dbReference>
<keyword evidence="4" id="KW-0547">Nucleotide-binding</keyword>
<dbReference type="Gene3D" id="3.40.50.300">
    <property type="entry name" value="P-loop containing nucleotide triphosphate hydrolases"/>
    <property type="match status" value="2"/>
</dbReference>
<evidence type="ECO:0000313" key="4">
    <source>
        <dbReference type="EMBL" id="KIE42479.1"/>
    </source>
</evidence>
<evidence type="ECO:0000256" key="1">
    <source>
        <dbReference type="ARBA" id="ARBA00034923"/>
    </source>
</evidence>
<feature type="region of interest" description="Disordered" evidence="2">
    <location>
        <begin position="466"/>
        <end position="490"/>
    </location>
</feature>
<dbReference type="InterPro" id="IPR027417">
    <property type="entry name" value="P-loop_NTPase"/>
</dbReference>
<sequence>MVEEETSMKPLAEEVITKFGKIAAAASDKLGDGHVVGSNALASINTMTSDSTVHKIDKINQANRESYLTLASEPAIARVVVADSDGNEQTYYICRTSPVSGISNLASYLAPVGRLASLGIGAEFKMPNGRTVEVLERSHLRPVLDSDGWDSRRTVVETELVGPITIESLRLLLSQAANDEFTEDLLDQILMEESKKANIFEGVRRSVITKMGLRDQPVLDEYQDEIFRLPLDNRLFIFGPPGTGKTTTLIRRLGQKIDEAFLDETEKRLVNNANSSLSHRESWLMFTPTELLKQYLKEAFAREGVPASDLRIRTWHEFRRELARNTYGILKTASGGGTFVLKESIETLKQEAMDNPIAWHDDFCSWQFKAALESLLEAANLLSNSEQGAVQDLGKRLSVILNQVEEEALSTTFEAIAVLIPQIQELVGTLKADSDHKIKAALNHELNRDRSFLDEFARFLDGLQQTQAADPEEQDEPDIEEEEETSIPRTGRAAALTTYMQAVRAQARSVASKRSLSKTSRFGKIIDWLGPRTLVETDSSKLGASLLVQSSARRFLSPVKQYLEGIPKRYRTFRRQRQEEGAWYRNEGFESKEIHPLELDLILLRILRTSADLLRKPSIQKSLDNQPWSPLKPTLELYRNQILVDEVTDFSPFQLGCMVALSHPQLRSFFACGDFHQRLTVWGTSSEEDLKWVLPDFETREITVAYRQSKQLSEFARGIIRVVHGSEQMVTLPKQVDNEGVAPALLESADNDQVVSWLADRIKEIERFVGQLPSIAIFVNCERDVSPVAEALHVALAEHNIPVTACKEGQAVGQESNVRVFDIQHIKGLEFEVVFFIGIDRLAEAQPQLFDKYLYVGTTRAAMYLGLTCVDKLPAPIDSMRGMFVADWAKPVADNEC</sequence>
<dbReference type="RefSeq" id="WP_039645087.1">
    <property type="nucleotide sequence ID" value="NZ_JXBL01000001.1"/>
</dbReference>
<dbReference type="SUPFAM" id="SSF52540">
    <property type="entry name" value="P-loop containing nucleoside triphosphate hydrolases"/>
    <property type="match status" value="1"/>
</dbReference>
<keyword evidence="4" id="KW-0378">Hydrolase</keyword>
<evidence type="ECO:0000256" key="2">
    <source>
        <dbReference type="SAM" id="MobiDB-lite"/>
    </source>
</evidence>
<name>A0A0C1TNU0_9BACT</name>
<keyword evidence="4" id="KW-0067">ATP-binding</keyword>
<reference evidence="4 5" key="1">
    <citation type="submission" date="2015-01" db="EMBL/GenBank/DDBJ databases">
        <title>Genome sequence of the anaerobic bacterium Geobacter soli GSS01, a dissimilatory Fe(III) reducer from soil.</title>
        <authorList>
            <person name="Yang G."/>
            <person name="Zhou S."/>
        </authorList>
    </citation>
    <scope>NUCLEOTIDE SEQUENCE [LARGE SCALE GENOMIC DNA]</scope>
    <source>
        <strain evidence="4 5">GSS01</strain>
    </source>
</reference>
<feature type="domain" description="UvrD-like helicase C-terminal" evidence="3">
    <location>
        <begin position="818"/>
        <end position="867"/>
    </location>
</feature>
<dbReference type="InterPro" id="IPR027785">
    <property type="entry name" value="UvrD-like_helicase_C"/>
</dbReference>
<keyword evidence="5" id="KW-1185">Reference proteome</keyword>